<comment type="similarity">
    <text evidence="1 4 6">Belongs to the IF-3 family.</text>
</comment>
<dbReference type="SUPFAM" id="SSF55200">
    <property type="entry name" value="Translation initiation factor IF3, C-terminal domain"/>
    <property type="match status" value="1"/>
</dbReference>
<dbReference type="InterPro" id="IPR019815">
    <property type="entry name" value="Translation_initiation_fac_3_C"/>
</dbReference>
<feature type="domain" description="Translation initiation factor 3 C-terminal" evidence="8">
    <location>
        <begin position="95"/>
        <end position="180"/>
    </location>
</feature>
<comment type="subunit">
    <text evidence="4 6">Monomer.</text>
</comment>
<evidence type="ECO:0000256" key="4">
    <source>
        <dbReference type="HAMAP-Rule" id="MF_00080"/>
    </source>
</evidence>
<dbReference type="GO" id="GO:0003743">
    <property type="term" value="F:translation initiation factor activity"/>
    <property type="evidence" value="ECO:0007669"/>
    <property type="project" value="UniProtKB-KW"/>
</dbReference>
<dbReference type="Pfam" id="PF00707">
    <property type="entry name" value="IF3_C"/>
    <property type="match status" value="1"/>
</dbReference>
<feature type="region of interest" description="Disordered" evidence="7">
    <location>
        <begin position="1"/>
        <end position="21"/>
    </location>
</feature>
<dbReference type="Pfam" id="PF05198">
    <property type="entry name" value="IF3_N"/>
    <property type="match status" value="1"/>
</dbReference>
<comment type="subcellular location">
    <subcellularLocation>
        <location evidence="4 6">Cytoplasm</location>
    </subcellularLocation>
</comment>
<dbReference type="Gene3D" id="3.30.110.10">
    <property type="entry name" value="Translation initiation factor 3 (IF-3), C-terminal domain"/>
    <property type="match status" value="1"/>
</dbReference>
<sequence length="180" mass="20479">MSRFNTQDNAPSRDAGPRVNNQINVQQVRLVLEDGSMHGVVTTREALSMAAEAGLDLVEISPTATPPVCKILDYGKFKYENQKRKNEAKKKQKVIEVKEIKMRPGIDQHDYDVKMRAIHRFLEEGDKVKVTMRFRGREMVHQELGVKVLDKVKAELDAIAKVESHPKMEGRQMIMVVAPK</sequence>
<keyword evidence="2 4" id="KW-0396">Initiation factor</keyword>
<organism evidence="10 11">
    <name type="scientific">Dongia soli</name>
    <dbReference type="NCBI Taxonomy" id="600628"/>
    <lineage>
        <taxon>Bacteria</taxon>
        <taxon>Pseudomonadati</taxon>
        <taxon>Pseudomonadota</taxon>
        <taxon>Alphaproteobacteria</taxon>
        <taxon>Rhodospirillales</taxon>
        <taxon>Dongiaceae</taxon>
        <taxon>Dongia</taxon>
    </lineage>
</organism>
<dbReference type="PANTHER" id="PTHR10938:SF0">
    <property type="entry name" value="TRANSLATION INITIATION FACTOR IF-3, MITOCHONDRIAL"/>
    <property type="match status" value="1"/>
</dbReference>
<comment type="function">
    <text evidence="4 6">IF-3 binds to the 30S ribosomal subunit and shifts the equilibrium between 70S ribosomes and their 50S and 30S subunits in favor of the free subunits, thus enhancing the availability of 30S subunits on which protein synthesis initiation begins.</text>
</comment>
<proteinExistence type="inferred from homology"/>
<evidence type="ECO:0000259" key="8">
    <source>
        <dbReference type="Pfam" id="PF00707"/>
    </source>
</evidence>
<evidence type="ECO:0000313" key="10">
    <source>
        <dbReference type="EMBL" id="MDY0882154.1"/>
    </source>
</evidence>
<dbReference type="SUPFAM" id="SSF54364">
    <property type="entry name" value="Translation initiation factor IF3, N-terminal domain"/>
    <property type="match status" value="1"/>
</dbReference>
<reference evidence="10 11" key="1">
    <citation type="journal article" date="2016" name="Antonie Van Leeuwenhoek">
        <title>Dongia soli sp. nov., isolated from soil from Dokdo, Korea.</title>
        <authorList>
            <person name="Kim D.U."/>
            <person name="Lee H."/>
            <person name="Kim H."/>
            <person name="Kim S.G."/>
            <person name="Ka J.O."/>
        </authorList>
    </citation>
    <scope>NUCLEOTIDE SEQUENCE [LARGE SCALE GENOMIC DNA]</scope>
    <source>
        <strain evidence="10 11">D78</strain>
    </source>
</reference>
<evidence type="ECO:0000256" key="6">
    <source>
        <dbReference type="RuleBase" id="RU000646"/>
    </source>
</evidence>
<dbReference type="InterPro" id="IPR001288">
    <property type="entry name" value="Translation_initiation_fac_3"/>
</dbReference>
<evidence type="ECO:0000313" key="11">
    <source>
        <dbReference type="Proteomes" id="UP001279642"/>
    </source>
</evidence>
<accession>A0ABU5E7Y5</accession>
<dbReference type="InterPro" id="IPR019814">
    <property type="entry name" value="Translation_initiation_fac_3_N"/>
</dbReference>
<feature type="domain" description="Translation initiation factor 3 N-terminal" evidence="9">
    <location>
        <begin position="19"/>
        <end position="88"/>
    </location>
</feature>
<dbReference type="RefSeq" id="WP_320507561.1">
    <property type="nucleotide sequence ID" value="NZ_JAXCLW010000001.1"/>
</dbReference>
<protein>
    <recommendedName>
        <fullName evidence="4 5">Translation initiation factor IF-3</fullName>
    </recommendedName>
</protein>
<feature type="compositionally biased region" description="Polar residues" evidence="7">
    <location>
        <begin position="1"/>
        <end position="10"/>
    </location>
</feature>
<evidence type="ECO:0000256" key="5">
    <source>
        <dbReference type="NCBIfam" id="TIGR00168"/>
    </source>
</evidence>
<dbReference type="InterPro" id="IPR019813">
    <property type="entry name" value="Translation_initiation_fac3_CS"/>
</dbReference>
<evidence type="ECO:0000256" key="2">
    <source>
        <dbReference type="ARBA" id="ARBA00022540"/>
    </source>
</evidence>
<evidence type="ECO:0000256" key="7">
    <source>
        <dbReference type="SAM" id="MobiDB-lite"/>
    </source>
</evidence>
<name>A0ABU5E7Y5_9PROT</name>
<dbReference type="PROSITE" id="PS00938">
    <property type="entry name" value="IF3"/>
    <property type="match status" value="1"/>
</dbReference>
<keyword evidence="4" id="KW-0963">Cytoplasm</keyword>
<evidence type="ECO:0000259" key="9">
    <source>
        <dbReference type="Pfam" id="PF05198"/>
    </source>
</evidence>
<dbReference type="InterPro" id="IPR036788">
    <property type="entry name" value="T_IF-3_C_sf"/>
</dbReference>
<dbReference type="NCBIfam" id="TIGR00168">
    <property type="entry name" value="infC"/>
    <property type="match status" value="1"/>
</dbReference>
<keyword evidence="3 4" id="KW-0648">Protein biosynthesis</keyword>
<comment type="caution">
    <text evidence="10">The sequence shown here is derived from an EMBL/GenBank/DDBJ whole genome shotgun (WGS) entry which is preliminary data.</text>
</comment>
<dbReference type="EMBL" id="JAXCLW010000001">
    <property type="protein sequence ID" value="MDY0882154.1"/>
    <property type="molecule type" value="Genomic_DNA"/>
</dbReference>
<evidence type="ECO:0000256" key="3">
    <source>
        <dbReference type="ARBA" id="ARBA00022917"/>
    </source>
</evidence>
<dbReference type="HAMAP" id="MF_00080">
    <property type="entry name" value="IF_3"/>
    <property type="match status" value="1"/>
</dbReference>
<dbReference type="Proteomes" id="UP001279642">
    <property type="component" value="Unassembled WGS sequence"/>
</dbReference>
<dbReference type="PANTHER" id="PTHR10938">
    <property type="entry name" value="TRANSLATION INITIATION FACTOR IF-3"/>
    <property type="match status" value="1"/>
</dbReference>
<dbReference type="Gene3D" id="3.10.20.80">
    <property type="entry name" value="Translation initiation factor 3 (IF-3), N-terminal domain"/>
    <property type="match status" value="1"/>
</dbReference>
<gene>
    <name evidence="4 10" type="primary">infC</name>
    <name evidence="10" type="ORF">SMD27_04820</name>
</gene>
<evidence type="ECO:0000256" key="1">
    <source>
        <dbReference type="ARBA" id="ARBA00005439"/>
    </source>
</evidence>
<keyword evidence="11" id="KW-1185">Reference proteome</keyword>
<dbReference type="InterPro" id="IPR036787">
    <property type="entry name" value="T_IF-3_N_sf"/>
</dbReference>